<dbReference type="PROSITE" id="PS00108">
    <property type="entry name" value="PROTEIN_KINASE_ST"/>
    <property type="match status" value="1"/>
</dbReference>
<dbReference type="SUPFAM" id="SSF56112">
    <property type="entry name" value="Protein kinase-like (PK-like)"/>
    <property type="match status" value="1"/>
</dbReference>
<dbReference type="InterPro" id="IPR008271">
    <property type="entry name" value="Ser/Thr_kinase_AS"/>
</dbReference>
<reference evidence="7 8" key="1">
    <citation type="submission" date="2024-08" db="EMBL/GenBank/DDBJ databases">
        <authorList>
            <person name="Cucini C."/>
            <person name="Frati F."/>
        </authorList>
    </citation>
    <scope>NUCLEOTIDE SEQUENCE [LARGE SCALE GENOMIC DNA]</scope>
</reference>
<sequence length="971" mass="108789">MEESERKLIRENLTELINLTTCNTRLLARLEERGVLGKDDVDKLGHPGKTSSEKAKELYDVIVTRTNGFKSLLDALEETKQSGAFNVLTSGREPSINEINELTYNKTKILGRGSYGYVCRGKLGSRVVAVKILLLNLPEETQQVLDEGKILQHCDAHENVVRYFGTKQVGDIILIVLELCDTSLREWVSNKEAERNISPVEVLNQATAGLAWLHSKEIIHRDLKPENILLILTLKKVKLSDFGLSRRVMDGNSFVATRNIGGTAGWMAPEILSCMAEENQNMCQFTYASDVFSLGCVYYYVLTDGKCAFGDAVRCQANILDGKSMMTNEHMKYGCSQNILLINTMISPDPKSRPNCKSLLDLPLFWSENKRVAFLEKTIEKVSKQLANFNARGSCNFDHSGEIKVLEKMGYESTRCRCIVAFLFVECSKRGISISNISEEEHVVMESKKETVIKPKMAMDKSGGTPTSSAGEVKAVEKSPVLNVVKHPDSVGVSPSAAQHKVTTSSVNRLSVSKKQFENQLENTEKVTPAEQKKIGNIVDELKRLDFTLNTNQDRLFEIIEYEDLDVIKQVFEFVSGQMDITEIWKEEKRVVRATTGFRDETVTVQISLLHVAERSRGYDVVEYLVNDQAFGNVLDKPIFQNILVLDCIRNINNIDTEKFNEKCRIIQLLSSKCPNLLEFKDNYKRTPLHNAMGMEFSNGKQIEFINTLLQANAFVNAADSNGRTPLHMLVYCNVSENVIEITRLLIAHGADINVKENNNYGMTFLHLAAMHVPPHIFHEIILYLVSIQREKSFVIPANDGCTVLHFAMGNIKGVPLESTLQLLKIHGVNFNALTNNGDSVMSKAIVGGRSESFLNTLILLGADWTIKNKKNDTALHHAANKKNLSALKMFIGLNCDVNSKNVDGETPLHKAINTMRPLYDVINELVISGADPSLQNNKRRSPIHIAKDKFTLHKIDQRTLDLFVKGSSVK</sequence>
<dbReference type="Gene3D" id="3.30.200.20">
    <property type="entry name" value="Phosphorylase Kinase, domain 1"/>
    <property type="match status" value="1"/>
</dbReference>
<comment type="caution">
    <text evidence="7">The sequence shown here is derived from an EMBL/GenBank/DDBJ whole genome shotgun (WGS) entry which is preliminary data.</text>
</comment>
<feature type="repeat" description="ANK" evidence="3">
    <location>
        <begin position="722"/>
        <end position="758"/>
    </location>
</feature>
<proteinExistence type="predicted"/>
<evidence type="ECO:0000256" key="4">
    <source>
        <dbReference type="PROSITE-ProRule" id="PRU10141"/>
    </source>
</evidence>
<dbReference type="PROSITE" id="PS50297">
    <property type="entry name" value="ANK_REP_REGION"/>
    <property type="match status" value="2"/>
</dbReference>
<evidence type="ECO:0000256" key="1">
    <source>
        <dbReference type="ARBA" id="ARBA00022741"/>
    </source>
</evidence>
<dbReference type="CDD" id="cd01671">
    <property type="entry name" value="CARD"/>
    <property type="match status" value="1"/>
</dbReference>
<dbReference type="PROSITE" id="PS50088">
    <property type="entry name" value="ANK_REPEAT"/>
    <property type="match status" value="3"/>
</dbReference>
<feature type="domain" description="CARD" evidence="6">
    <location>
        <begin position="1"/>
        <end position="91"/>
    </location>
</feature>
<feature type="repeat" description="ANK" evidence="3">
    <location>
        <begin position="871"/>
        <end position="903"/>
    </location>
</feature>
<dbReference type="Pfam" id="PF00069">
    <property type="entry name" value="Pkinase"/>
    <property type="match status" value="1"/>
</dbReference>
<dbReference type="PANTHER" id="PTHR13954:SF6">
    <property type="entry name" value="NON-SPECIFIC SERINE_THREONINE PROTEIN KINASE"/>
    <property type="match status" value="1"/>
</dbReference>
<dbReference type="InterPro" id="IPR011029">
    <property type="entry name" value="DEATH-like_dom_sf"/>
</dbReference>
<keyword evidence="1 4" id="KW-0547">Nucleotide-binding</keyword>
<feature type="domain" description="Protein kinase" evidence="5">
    <location>
        <begin position="104"/>
        <end position="365"/>
    </location>
</feature>
<evidence type="ECO:0000313" key="8">
    <source>
        <dbReference type="Proteomes" id="UP001642540"/>
    </source>
</evidence>
<dbReference type="InterPro" id="IPR001315">
    <property type="entry name" value="CARD"/>
</dbReference>
<dbReference type="PROSITE" id="PS00107">
    <property type="entry name" value="PROTEIN_KINASE_ATP"/>
    <property type="match status" value="1"/>
</dbReference>
<dbReference type="PANTHER" id="PTHR13954">
    <property type="entry name" value="IRE1-RELATED"/>
    <property type="match status" value="1"/>
</dbReference>
<evidence type="ECO:0000256" key="3">
    <source>
        <dbReference type="PROSITE-ProRule" id="PRU00023"/>
    </source>
</evidence>
<evidence type="ECO:0000259" key="5">
    <source>
        <dbReference type="PROSITE" id="PS50011"/>
    </source>
</evidence>
<evidence type="ECO:0000259" key="6">
    <source>
        <dbReference type="PROSITE" id="PS50209"/>
    </source>
</evidence>
<dbReference type="Gene3D" id="1.10.510.10">
    <property type="entry name" value="Transferase(Phosphotransferase) domain 1"/>
    <property type="match status" value="1"/>
</dbReference>
<dbReference type="EMBL" id="CAXLJM020000166">
    <property type="protein sequence ID" value="CAL8147730.1"/>
    <property type="molecule type" value="Genomic_DNA"/>
</dbReference>
<dbReference type="SMART" id="SM00248">
    <property type="entry name" value="ANK"/>
    <property type="match status" value="8"/>
</dbReference>
<evidence type="ECO:0000256" key="2">
    <source>
        <dbReference type="ARBA" id="ARBA00022840"/>
    </source>
</evidence>
<feature type="repeat" description="ANK" evidence="3">
    <location>
        <begin position="904"/>
        <end position="938"/>
    </location>
</feature>
<feature type="binding site" evidence="4">
    <location>
        <position position="131"/>
    </location>
    <ligand>
        <name>ATP</name>
        <dbReference type="ChEBI" id="CHEBI:30616"/>
    </ligand>
</feature>
<organism evidence="7 8">
    <name type="scientific">Orchesella dallaii</name>
    <dbReference type="NCBI Taxonomy" id="48710"/>
    <lineage>
        <taxon>Eukaryota</taxon>
        <taxon>Metazoa</taxon>
        <taxon>Ecdysozoa</taxon>
        <taxon>Arthropoda</taxon>
        <taxon>Hexapoda</taxon>
        <taxon>Collembola</taxon>
        <taxon>Entomobryomorpha</taxon>
        <taxon>Entomobryoidea</taxon>
        <taxon>Orchesellidae</taxon>
        <taxon>Orchesellinae</taxon>
        <taxon>Orchesella</taxon>
    </lineage>
</organism>
<dbReference type="PROSITE" id="PS50209">
    <property type="entry name" value="CARD"/>
    <property type="match status" value="1"/>
</dbReference>
<dbReference type="InterPro" id="IPR002110">
    <property type="entry name" value="Ankyrin_rpt"/>
</dbReference>
<dbReference type="Pfam" id="PF00619">
    <property type="entry name" value="CARD"/>
    <property type="match status" value="1"/>
</dbReference>
<name>A0ABP1S8Y0_9HEXA</name>
<keyword evidence="3" id="KW-0040">ANK repeat</keyword>
<accession>A0ABP1S8Y0</accession>
<dbReference type="Gene3D" id="1.25.40.20">
    <property type="entry name" value="Ankyrin repeat-containing domain"/>
    <property type="match status" value="1"/>
</dbReference>
<dbReference type="InterPro" id="IPR000719">
    <property type="entry name" value="Prot_kinase_dom"/>
</dbReference>
<dbReference type="SMART" id="SM00220">
    <property type="entry name" value="S_TKc"/>
    <property type="match status" value="1"/>
</dbReference>
<dbReference type="PROSITE" id="PS50011">
    <property type="entry name" value="PROTEIN_KINASE_DOM"/>
    <property type="match status" value="1"/>
</dbReference>
<gene>
    <name evidence="7" type="ORF">ODALV1_LOCUS31220</name>
</gene>
<keyword evidence="2 4" id="KW-0067">ATP-binding</keyword>
<evidence type="ECO:0000313" key="7">
    <source>
        <dbReference type="EMBL" id="CAL8147730.1"/>
    </source>
</evidence>
<dbReference type="InterPro" id="IPR045133">
    <property type="entry name" value="IRE1/2-like"/>
</dbReference>
<dbReference type="Pfam" id="PF12796">
    <property type="entry name" value="Ank_2"/>
    <property type="match status" value="2"/>
</dbReference>
<dbReference type="Proteomes" id="UP001642540">
    <property type="component" value="Unassembled WGS sequence"/>
</dbReference>
<keyword evidence="8" id="KW-1185">Reference proteome</keyword>
<dbReference type="Gene3D" id="1.10.533.10">
    <property type="entry name" value="Death Domain, Fas"/>
    <property type="match status" value="1"/>
</dbReference>
<dbReference type="InterPro" id="IPR036770">
    <property type="entry name" value="Ankyrin_rpt-contain_sf"/>
</dbReference>
<dbReference type="SUPFAM" id="SSF48403">
    <property type="entry name" value="Ankyrin repeat"/>
    <property type="match status" value="1"/>
</dbReference>
<protein>
    <submittedName>
        <fullName evidence="7">Uncharacterized protein</fullName>
    </submittedName>
</protein>
<dbReference type="SUPFAM" id="SSF47986">
    <property type="entry name" value="DEATH domain"/>
    <property type="match status" value="1"/>
</dbReference>
<dbReference type="InterPro" id="IPR017441">
    <property type="entry name" value="Protein_kinase_ATP_BS"/>
</dbReference>
<dbReference type="InterPro" id="IPR011009">
    <property type="entry name" value="Kinase-like_dom_sf"/>
</dbReference>